<name>A0A5N6KS38_9ROSI</name>
<keyword evidence="3" id="KW-1185">Reference proteome</keyword>
<accession>A0A5N6KS38</accession>
<dbReference type="OrthoDB" id="3219396at2759"/>
<dbReference type="InterPro" id="IPR001810">
    <property type="entry name" value="F-box_dom"/>
</dbReference>
<comment type="caution">
    <text evidence="2">The sequence shown here is derived from an EMBL/GenBank/DDBJ whole genome shotgun (WGS) entry which is preliminary data.</text>
</comment>
<dbReference type="InterPro" id="IPR036047">
    <property type="entry name" value="F-box-like_dom_sf"/>
</dbReference>
<dbReference type="Pfam" id="PF12937">
    <property type="entry name" value="F-box-like"/>
    <property type="match status" value="1"/>
</dbReference>
<sequence>MTKRKASESLLSDRVQKARKTGSDGLSDLSDELLLRILGNVSIHSLTCCQQVNRRLHDVAGDAQLWKAAYYERFVRPRASRLPGVLSQPLTPFYLSYSSKLSKWLSDSHLVNGDTDWKGQYRLRHNWSRGTCSISEIPVADGPSVAPVLARLRNGIVYTVDRRHGLRAFSCAEKYRLLTSEAIAAHTNNTQPTVLTVEHSVATGSVQRLAVGFEAGSFAIFCYCRSKVRFTRVYSHAASLDGDLTEMVLAWPYLSTISQAQTLSLYRFSSSEPGEGEEQMSAPVLLARMESHTVWPPLSLALRLIAGNVVLSVAYSKPTMSFGWLAAMQELTFSEEGEIKDSRIATAANEGFFQPLSTRTGPRVAGASDVTFAIPTSLSYSHPYLVCSHADNTLTQYLVTSSPSALSISPGKRLWGHASAVFSAHVSNRGRAVSVTKCGEEVRLWELEGSTLTSASDARRKRHPEMSVQVASGQNAAPFDLKKALSETPSTTRGWVGFDEEKAVVLREGEHGKQMLVVYDFT</sequence>
<dbReference type="PROSITE" id="PS50181">
    <property type="entry name" value="FBOX"/>
    <property type="match status" value="1"/>
</dbReference>
<dbReference type="Gene3D" id="2.130.10.10">
    <property type="entry name" value="YVTN repeat-like/Quinoprotein amine dehydrogenase"/>
    <property type="match status" value="1"/>
</dbReference>
<organism evidence="2 3">
    <name type="scientific">Carpinus fangiana</name>
    <dbReference type="NCBI Taxonomy" id="176857"/>
    <lineage>
        <taxon>Eukaryota</taxon>
        <taxon>Viridiplantae</taxon>
        <taxon>Streptophyta</taxon>
        <taxon>Embryophyta</taxon>
        <taxon>Tracheophyta</taxon>
        <taxon>Spermatophyta</taxon>
        <taxon>Magnoliopsida</taxon>
        <taxon>eudicotyledons</taxon>
        <taxon>Gunneridae</taxon>
        <taxon>Pentapetalae</taxon>
        <taxon>rosids</taxon>
        <taxon>fabids</taxon>
        <taxon>Fagales</taxon>
        <taxon>Betulaceae</taxon>
        <taxon>Carpinus</taxon>
    </lineage>
</organism>
<dbReference type="SUPFAM" id="SSF50978">
    <property type="entry name" value="WD40 repeat-like"/>
    <property type="match status" value="1"/>
</dbReference>
<dbReference type="InterPro" id="IPR036322">
    <property type="entry name" value="WD40_repeat_dom_sf"/>
</dbReference>
<dbReference type="Proteomes" id="UP000327013">
    <property type="component" value="Unassembled WGS sequence"/>
</dbReference>
<dbReference type="AlphaFoldDB" id="A0A5N6KS38"/>
<reference evidence="2 3" key="1">
    <citation type="submission" date="2019-06" db="EMBL/GenBank/DDBJ databases">
        <title>A chromosomal-level reference genome of Carpinus fangiana (Coryloideae, Betulaceae).</title>
        <authorList>
            <person name="Yang X."/>
            <person name="Wang Z."/>
            <person name="Zhang L."/>
            <person name="Hao G."/>
            <person name="Liu J."/>
            <person name="Yang Y."/>
        </authorList>
    </citation>
    <scope>NUCLEOTIDE SEQUENCE [LARGE SCALE GENOMIC DNA]</scope>
    <source>
        <strain evidence="2">Cfa_2016G</strain>
        <tissue evidence="2">Leaf</tissue>
    </source>
</reference>
<dbReference type="Pfam" id="PF25499">
    <property type="entry name" value="Beta-prop_pof12"/>
    <property type="match status" value="1"/>
</dbReference>
<evidence type="ECO:0000313" key="3">
    <source>
        <dbReference type="Proteomes" id="UP000327013"/>
    </source>
</evidence>
<dbReference type="Gene3D" id="1.20.1280.50">
    <property type="match status" value="1"/>
</dbReference>
<proteinExistence type="predicted"/>
<feature type="domain" description="F-box" evidence="1">
    <location>
        <begin position="23"/>
        <end position="69"/>
    </location>
</feature>
<gene>
    <name evidence="2" type="ORF">FH972_022206</name>
</gene>
<dbReference type="SUPFAM" id="SSF81383">
    <property type="entry name" value="F-box domain"/>
    <property type="match status" value="1"/>
</dbReference>
<dbReference type="InterPro" id="IPR015943">
    <property type="entry name" value="WD40/YVTN_repeat-like_dom_sf"/>
</dbReference>
<evidence type="ECO:0000259" key="1">
    <source>
        <dbReference type="PROSITE" id="PS50181"/>
    </source>
</evidence>
<dbReference type="EMBL" id="VIBQ01000010">
    <property type="protein sequence ID" value="KAB8339273.1"/>
    <property type="molecule type" value="Genomic_DNA"/>
</dbReference>
<evidence type="ECO:0000313" key="2">
    <source>
        <dbReference type="EMBL" id="KAB8339273.1"/>
    </source>
</evidence>
<protein>
    <recommendedName>
        <fullName evidence="1">F-box domain-containing protein</fullName>
    </recommendedName>
</protein>